<dbReference type="Gene3D" id="2.160.10.20">
    <property type="entry name" value="Insect antifreeze protein"/>
    <property type="match status" value="1"/>
</dbReference>
<dbReference type="InterPro" id="IPR007119">
    <property type="entry name" value="Phage_tail_spike_N"/>
</dbReference>
<keyword evidence="3" id="KW-1185">Reference proteome</keyword>
<feature type="domain" description="Tail spike" evidence="1">
    <location>
        <begin position="98"/>
        <end position="361"/>
    </location>
</feature>
<dbReference type="NCBIfam" id="TIGR01665">
    <property type="entry name" value="put_anti_recept"/>
    <property type="match status" value="1"/>
</dbReference>
<dbReference type="OrthoDB" id="2240714at2"/>
<evidence type="ECO:0000259" key="1">
    <source>
        <dbReference type="Pfam" id="PF06605"/>
    </source>
</evidence>
<evidence type="ECO:0000313" key="3">
    <source>
        <dbReference type="Proteomes" id="UP000199095"/>
    </source>
</evidence>
<reference evidence="3" key="1">
    <citation type="submission" date="2016-10" db="EMBL/GenBank/DDBJ databases">
        <authorList>
            <person name="Varghese N."/>
            <person name="Submissions S."/>
        </authorList>
    </citation>
    <scope>NUCLEOTIDE SEQUENCE [LARGE SCALE GENOMIC DNA]</scope>
    <source>
        <strain evidence="3">CGMCC 1.3566</strain>
    </source>
</reference>
<gene>
    <name evidence="2" type="ORF">SAMN05421676_1124</name>
</gene>
<dbReference type="EMBL" id="FOHJ01000012">
    <property type="protein sequence ID" value="SET94610.1"/>
    <property type="molecule type" value="Genomic_DNA"/>
</dbReference>
<dbReference type="InterPro" id="IPR010572">
    <property type="entry name" value="Tail_dom"/>
</dbReference>
<sequence>MIYVFDQDDNLLTSLSNDSDETCPYESPYLDDLLNETTEFEFTVPTSHFDSQYIKGENQVAVQDIDGVWRLFVIKELDENLDEITAICISGMNEITETRIEDKRPQDATAEAALSIALERTRYQPGIVAELGVKSTNFYRISAAKSVEKITNTWGGEVRDRVEFDESGITGRYIDLLTRRGADTGHRFEVGMDIESVEVTIQSYPITALYGYGKSLETDNGGYTRHINIADVEWSTANGDPVDKPIGQTWVGDPDALARWGRLKDGERIHREGEFVDSQEEDPARLLEKTWTKLQGSTEPNINTKMTVRTLEHISGYEHKKVRLGDTTHAFIEELDIVTEQRVIRHRYNIDDFSDAEVEIGDPILTDNESERLEQVESKLTEKEGLWDKSSEITDESFPDEVPPVPSNFTANGLFKIIQLMWDYNPSSYIAAYEVYASQVKDFVPDSSNLVWRGKSGGYNHEANTDEQWYYRLRAVNTHGTPSDYTEEFTATTARVQDIDIAIGAVNAEKLADLAVTAEKLADASVKETKIANLAVGNAAIQNQAVTNAKIANLAVSTAQLQDAVVTNAKIADLAVDGAKIAKATITDAHINELSANKITSGYLSTERLVVGDFTNLCPEPTFSRFGDEWTGSVVGISSGSSTDPTQQIGEQTGRNAYTKKWFPVIEGEQVLVNYQAWSNESSQTFGVGLQVKFKDGSTQHLMGTSISPSMEKNAKRTATITIPTDAVEARTWTLINASSNFGHWYFTNVEVRKMIGSALINDLTADKISTGTLKGVSLVSTNGANSVEISDGAIKSKIDGRDMINISNYEAYFYDSGSDYGLRGTMGAAWKSEDTSKRGFGIVNFGDYFSIAESETQNHHMNFYNVDLKNRSSILAGSPRKDGYWDGVLRLRSTYTANWGGVFNNNVPSIDILNYDSTNYDWGGVHVYTGRSSDSPGEDNERFGFEVWQYTGELSGTAEQLLKIDRADGSTFTGVYTDEAYLPIDTWIDTNGDYVHAVGLRVDGNVESERGALNNNGVIFIDRWEIPFTSGSNHGDYTFSSAQNIFAVFVQIEGAWSNHMLARAENVSNTGFRMYVRNITGDTGADNRTYNVNVMIVYEPAN</sequence>
<dbReference type="AlphaFoldDB" id="A0A1I0IF25"/>
<accession>A0A1I0IF25</accession>
<proteinExistence type="predicted"/>
<protein>
    <submittedName>
        <fullName evidence="2">Phage minor structural protein, N-terminal region</fullName>
    </submittedName>
</protein>
<name>A0A1I0IF25_9BACI</name>
<dbReference type="Pfam" id="PF06605">
    <property type="entry name" value="Prophage_tail"/>
    <property type="match status" value="1"/>
</dbReference>
<dbReference type="InterPro" id="IPR013783">
    <property type="entry name" value="Ig-like_fold"/>
</dbReference>
<evidence type="ECO:0000313" key="2">
    <source>
        <dbReference type="EMBL" id="SET94610.1"/>
    </source>
</evidence>
<dbReference type="STRING" id="237682.SAMN05421676_1124"/>
<organism evidence="2 3">
    <name type="scientific">Salinibacillus kushneri</name>
    <dbReference type="NCBI Taxonomy" id="237682"/>
    <lineage>
        <taxon>Bacteria</taxon>
        <taxon>Bacillati</taxon>
        <taxon>Bacillota</taxon>
        <taxon>Bacilli</taxon>
        <taxon>Bacillales</taxon>
        <taxon>Bacillaceae</taxon>
        <taxon>Salinibacillus</taxon>
    </lineage>
</organism>
<dbReference type="Gene3D" id="2.60.40.10">
    <property type="entry name" value="Immunoglobulins"/>
    <property type="match status" value="1"/>
</dbReference>
<dbReference type="Proteomes" id="UP000199095">
    <property type="component" value="Unassembled WGS sequence"/>
</dbReference>
<dbReference type="RefSeq" id="WP_093136961.1">
    <property type="nucleotide sequence ID" value="NZ_FOHJ01000012.1"/>
</dbReference>